<dbReference type="InterPro" id="IPR045094">
    <property type="entry name" value="NMNAT_euk"/>
</dbReference>
<dbReference type="GO" id="GO:0000309">
    <property type="term" value="F:nicotinamide-nucleotide adenylyltransferase activity"/>
    <property type="evidence" value="ECO:0007669"/>
    <property type="project" value="UniProtKB-EC"/>
</dbReference>
<evidence type="ECO:0000256" key="7">
    <source>
        <dbReference type="ARBA" id="ARBA00011245"/>
    </source>
</evidence>
<dbReference type="PANTHER" id="PTHR12039">
    <property type="entry name" value="NICOTINAMIDE MONONUCLEOTIDE ADENYLYLTRANSFERASE"/>
    <property type="match status" value="1"/>
</dbReference>
<evidence type="ECO:0000256" key="9">
    <source>
        <dbReference type="ARBA" id="ARBA00022642"/>
    </source>
</evidence>
<keyword evidence="19" id="KW-0968">Cytoplasmic vesicle</keyword>
<sequence>MTERSQTHVILLSCGSFNPITKGHIHMFEKAREYLHTTGRFIVIGGIISPVHDSYGKPGLVPSRHRLTMCQLAVQSSDWIRVDPWESYQDTWQTTCSVLEHHRDLMKSSCGGRSARASERSAASVLTSTALPSSVSRKVHCQKVKLRILLLCGSDLLESFCIPGLWKDSDMEVIVGDFGMVVVPRDGADTERIMNHSSVLRKFKDNITVVKDGMSHPMSVTACLDMFAAGMNVPYLVKCHLS</sequence>
<evidence type="ECO:0000256" key="10">
    <source>
        <dbReference type="ARBA" id="ARBA00022679"/>
    </source>
</evidence>
<dbReference type="EC" id="2.7.7.18" evidence="23"/>
<evidence type="ECO:0000256" key="12">
    <source>
        <dbReference type="ARBA" id="ARBA00022741"/>
    </source>
</evidence>
<keyword evidence="10 23" id="KW-0808">Transferase</keyword>
<feature type="domain" description="Cytidyltransferase-like" evidence="24">
    <location>
        <begin position="14"/>
        <end position="198"/>
    </location>
</feature>
<keyword evidence="14 23" id="KW-0520">NAD</keyword>
<protein>
    <recommendedName>
        <fullName evidence="23">Nicotinamide-nucleotide adenylyltransferase</fullName>
        <ecNumber evidence="23">2.7.7.1</ecNumber>
        <ecNumber evidence="23">2.7.7.18</ecNumber>
    </recommendedName>
</protein>
<evidence type="ECO:0000256" key="11">
    <source>
        <dbReference type="ARBA" id="ARBA00022695"/>
    </source>
</evidence>
<keyword evidence="13 23" id="KW-0067">ATP-binding</keyword>
<evidence type="ECO:0000256" key="19">
    <source>
        <dbReference type="ARBA" id="ARBA00023329"/>
    </source>
</evidence>
<evidence type="ECO:0000256" key="3">
    <source>
        <dbReference type="ARBA" id="ARBA00004594"/>
    </source>
</evidence>
<keyword evidence="18" id="KW-0449">Lipoprotein</keyword>
<dbReference type="NCBIfam" id="TIGR00482">
    <property type="entry name" value="nicotinate (nicotinamide) nucleotide adenylyltransferase"/>
    <property type="match status" value="1"/>
</dbReference>
<evidence type="ECO:0000256" key="6">
    <source>
        <dbReference type="ARBA" id="ARBA00007064"/>
    </source>
</evidence>
<comment type="subunit">
    <text evidence="7">Monomer.</text>
</comment>
<proteinExistence type="inferred from homology"/>
<dbReference type="GO" id="GO:0005524">
    <property type="term" value="F:ATP binding"/>
    <property type="evidence" value="ECO:0007669"/>
    <property type="project" value="UniProtKB-KW"/>
</dbReference>
<evidence type="ECO:0000256" key="13">
    <source>
        <dbReference type="ARBA" id="ARBA00022840"/>
    </source>
</evidence>
<name>G3NA31_GASAC</name>
<dbReference type="Ensembl" id="ENSGACT00000002179.1">
    <property type="protein sequence ID" value="ENSGACP00000002173.1"/>
    <property type="gene ID" value="ENSGACG00000001647.1"/>
</dbReference>
<comment type="pathway">
    <text evidence="5">Cofactor biosynthesis; NAD(+) biosynthesis; deamido-NAD(+) from nicotinate D-ribonucleotide: step 1/1.</text>
</comment>
<reference evidence="25" key="2">
    <citation type="submission" date="2024-04" db="UniProtKB">
        <authorList>
            <consortium name="Ensembl"/>
        </authorList>
    </citation>
    <scope>IDENTIFICATION</scope>
</reference>
<reference evidence="25" key="1">
    <citation type="submission" date="2006-01" db="EMBL/GenBank/DDBJ databases">
        <authorList>
            <person name="Lindblad-Toh K."/>
            <person name="Mauceli E."/>
            <person name="Grabherr M."/>
            <person name="Chang J.L."/>
            <person name="Lander E.S."/>
        </authorList>
    </citation>
    <scope>NUCLEOTIDE SEQUENCE [LARGE SCALE GENOMIC DNA]</scope>
</reference>
<keyword evidence="9 23" id="KW-0662">Pyridine nucleotide biosynthesis</keyword>
<evidence type="ECO:0000256" key="2">
    <source>
        <dbReference type="ARBA" id="ARBA00004489"/>
    </source>
</evidence>
<organism evidence="25">
    <name type="scientific">Gasterosteus aculeatus</name>
    <name type="common">Three-spined stickleback</name>
    <dbReference type="NCBI Taxonomy" id="69293"/>
    <lineage>
        <taxon>Eukaryota</taxon>
        <taxon>Metazoa</taxon>
        <taxon>Chordata</taxon>
        <taxon>Craniata</taxon>
        <taxon>Vertebrata</taxon>
        <taxon>Euteleostomi</taxon>
        <taxon>Actinopterygii</taxon>
        <taxon>Neopterygii</taxon>
        <taxon>Teleostei</taxon>
        <taxon>Neoteleostei</taxon>
        <taxon>Acanthomorphata</taxon>
        <taxon>Eupercaria</taxon>
        <taxon>Perciformes</taxon>
        <taxon>Cottioidei</taxon>
        <taxon>Gasterosteales</taxon>
        <taxon>Gasterosteidae</taxon>
        <taxon>Gasterosteus</taxon>
    </lineage>
</organism>
<keyword evidence="15" id="KW-0333">Golgi apparatus</keyword>
<evidence type="ECO:0000256" key="23">
    <source>
        <dbReference type="RuleBase" id="RU362021"/>
    </source>
</evidence>
<dbReference type="CDD" id="cd09286">
    <property type="entry name" value="NMNAT_Eukarya"/>
    <property type="match status" value="1"/>
</dbReference>
<dbReference type="FunFam" id="3.40.50.620:FF:000181">
    <property type="entry name" value="Nicotinamide/nicotinic acid mononucleotide adenylyltransferase 3"/>
    <property type="match status" value="1"/>
</dbReference>
<dbReference type="Bgee" id="ENSGACG00000001647">
    <property type="expression patterns" value="Expressed in diencephalon and 2 other cell types or tissues"/>
</dbReference>
<comment type="similarity">
    <text evidence="6 23">Belongs to the eukaryotic NMN adenylyltransferase family.</text>
</comment>
<keyword evidence="17" id="KW-0966">Cell projection</keyword>
<keyword evidence="12 23" id="KW-0547">Nucleotide-binding</keyword>
<evidence type="ECO:0000256" key="1">
    <source>
        <dbReference type="ARBA" id="ARBA00001946"/>
    </source>
</evidence>
<evidence type="ECO:0000256" key="16">
    <source>
        <dbReference type="ARBA" id="ARBA00023136"/>
    </source>
</evidence>
<evidence type="ECO:0000256" key="20">
    <source>
        <dbReference type="ARBA" id="ARBA00037794"/>
    </source>
</evidence>
<evidence type="ECO:0000256" key="4">
    <source>
        <dbReference type="ARBA" id="ARBA00004658"/>
    </source>
</evidence>
<comment type="pathway">
    <text evidence="4 23">Cofactor biosynthesis; NAD(+) biosynthesis; NAD(+) from nicotinamide D-ribonucleotide: step 1/1.</text>
</comment>
<dbReference type="Gene3D" id="3.40.50.620">
    <property type="entry name" value="HUPs"/>
    <property type="match status" value="1"/>
</dbReference>
<keyword evidence="11 23" id="KW-0548">Nucleotidyltransferase</keyword>
<dbReference type="InterPro" id="IPR051182">
    <property type="entry name" value="Euk_NMN_adenylyltrnsfrase"/>
</dbReference>
<dbReference type="InterPro" id="IPR014729">
    <property type="entry name" value="Rossmann-like_a/b/a_fold"/>
</dbReference>
<dbReference type="EC" id="2.7.7.1" evidence="23"/>
<evidence type="ECO:0000256" key="18">
    <source>
        <dbReference type="ARBA" id="ARBA00023288"/>
    </source>
</evidence>
<evidence type="ECO:0000256" key="21">
    <source>
        <dbReference type="ARBA" id="ARBA00048514"/>
    </source>
</evidence>
<comment type="cofactor">
    <cofactor evidence="1">
        <name>Mg(2+)</name>
        <dbReference type="ChEBI" id="CHEBI:18420"/>
    </cofactor>
</comment>
<comment type="subcellular location">
    <subcellularLocation>
        <location evidence="2">Cell projection</location>
        <location evidence="2">Axon</location>
    </subcellularLocation>
    <subcellularLocation>
        <location evidence="3">Cytoplasmic vesicle membrane</location>
        <topology evidence="3">Lipid-anchor</topology>
    </subcellularLocation>
    <subcellularLocation>
        <location evidence="20">Golgi apparatus membrane</location>
        <topology evidence="20">Lipid-anchor</topology>
    </subcellularLocation>
</comment>
<evidence type="ECO:0000256" key="14">
    <source>
        <dbReference type="ARBA" id="ARBA00023027"/>
    </source>
</evidence>
<dbReference type="Pfam" id="PF01467">
    <property type="entry name" value="CTP_transf_like"/>
    <property type="match status" value="1"/>
</dbReference>
<evidence type="ECO:0000313" key="25">
    <source>
        <dbReference type="Ensembl" id="ENSGACP00000002173.1"/>
    </source>
</evidence>
<dbReference type="UniPathway" id="UPA00253">
    <property type="reaction ID" value="UER00332"/>
</dbReference>
<keyword evidence="16" id="KW-0472">Membrane</keyword>
<dbReference type="InterPro" id="IPR005248">
    <property type="entry name" value="NadD/NMNAT"/>
</dbReference>
<evidence type="ECO:0000256" key="5">
    <source>
        <dbReference type="ARBA" id="ARBA00005019"/>
    </source>
</evidence>
<keyword evidence="8" id="KW-0963">Cytoplasm</keyword>
<evidence type="ECO:0000256" key="22">
    <source>
        <dbReference type="ARBA" id="ARBA00048969"/>
    </source>
</evidence>
<dbReference type="InterPro" id="IPR004821">
    <property type="entry name" value="Cyt_trans-like"/>
</dbReference>
<dbReference type="PANTHER" id="PTHR12039:SF18">
    <property type="entry name" value="NICOTINAMIDE_NICOTINIC ACID MONONUCLEOTIDE ADENYLYLTRANSFERASE 2"/>
    <property type="match status" value="1"/>
</dbReference>
<accession>G3NA31</accession>
<dbReference type="SUPFAM" id="SSF52374">
    <property type="entry name" value="Nucleotidylyl transferase"/>
    <property type="match status" value="1"/>
</dbReference>
<dbReference type="AlphaFoldDB" id="G3NA31"/>
<evidence type="ECO:0000256" key="17">
    <source>
        <dbReference type="ARBA" id="ARBA00023273"/>
    </source>
</evidence>
<dbReference type="GO" id="GO:0030424">
    <property type="term" value="C:axon"/>
    <property type="evidence" value="ECO:0007669"/>
    <property type="project" value="UniProtKB-SubCell"/>
</dbReference>
<evidence type="ECO:0000256" key="15">
    <source>
        <dbReference type="ARBA" id="ARBA00023034"/>
    </source>
</evidence>
<dbReference type="GO" id="GO:0000139">
    <property type="term" value="C:Golgi membrane"/>
    <property type="evidence" value="ECO:0007669"/>
    <property type="project" value="UniProtKB-SubCell"/>
</dbReference>
<dbReference type="GO" id="GO:0004515">
    <property type="term" value="F:nicotinate-nucleotide adenylyltransferase activity"/>
    <property type="evidence" value="ECO:0007669"/>
    <property type="project" value="UniProtKB-EC"/>
</dbReference>
<evidence type="ECO:0000259" key="24">
    <source>
        <dbReference type="Pfam" id="PF01467"/>
    </source>
</evidence>
<comment type="catalytic activity">
    <reaction evidence="22">
        <text>beta-nicotinamide D-ribonucleotide + ATP + H(+) = diphosphate + NAD(+)</text>
        <dbReference type="Rhea" id="RHEA:21360"/>
        <dbReference type="ChEBI" id="CHEBI:14649"/>
        <dbReference type="ChEBI" id="CHEBI:15378"/>
        <dbReference type="ChEBI" id="CHEBI:30616"/>
        <dbReference type="ChEBI" id="CHEBI:33019"/>
        <dbReference type="ChEBI" id="CHEBI:57540"/>
        <dbReference type="EC" id="2.7.7.1"/>
    </reaction>
    <physiologicalReaction direction="left-to-right" evidence="22">
        <dbReference type="Rhea" id="RHEA:21361"/>
    </physiologicalReaction>
    <physiologicalReaction direction="right-to-left" evidence="22">
        <dbReference type="Rhea" id="RHEA:21362"/>
    </physiologicalReaction>
</comment>
<comment type="catalytic activity">
    <reaction evidence="21">
        <text>nicotinate beta-D-ribonucleotide + ATP + H(+) = deamido-NAD(+) + diphosphate</text>
        <dbReference type="Rhea" id="RHEA:22860"/>
        <dbReference type="ChEBI" id="CHEBI:15378"/>
        <dbReference type="ChEBI" id="CHEBI:30616"/>
        <dbReference type="ChEBI" id="CHEBI:33019"/>
        <dbReference type="ChEBI" id="CHEBI:57502"/>
        <dbReference type="ChEBI" id="CHEBI:58437"/>
        <dbReference type="EC" id="2.7.7.18"/>
    </reaction>
    <physiologicalReaction direction="left-to-right" evidence="21">
        <dbReference type="Rhea" id="RHEA:22861"/>
    </physiologicalReaction>
    <physiologicalReaction direction="right-to-left" evidence="21">
        <dbReference type="Rhea" id="RHEA:22862"/>
    </physiologicalReaction>
</comment>
<evidence type="ECO:0000256" key="8">
    <source>
        <dbReference type="ARBA" id="ARBA00022490"/>
    </source>
</evidence>
<dbReference type="GO" id="GO:0030659">
    <property type="term" value="C:cytoplasmic vesicle membrane"/>
    <property type="evidence" value="ECO:0007669"/>
    <property type="project" value="UniProtKB-SubCell"/>
</dbReference>
<dbReference type="GO" id="GO:0009435">
    <property type="term" value="P:NAD+ biosynthetic process"/>
    <property type="evidence" value="ECO:0007669"/>
    <property type="project" value="UniProtKB-UniPathway"/>
</dbReference>